<evidence type="ECO:0000313" key="1">
    <source>
        <dbReference type="EMBL" id="KAK3696999.1"/>
    </source>
</evidence>
<evidence type="ECO:0000313" key="2">
    <source>
        <dbReference type="Proteomes" id="UP001281147"/>
    </source>
</evidence>
<dbReference type="Proteomes" id="UP001281147">
    <property type="component" value="Unassembled WGS sequence"/>
</dbReference>
<name>A0ACC3MJZ5_9PEZI</name>
<organism evidence="1 2">
    <name type="scientific">Vermiconidia calcicola</name>
    <dbReference type="NCBI Taxonomy" id="1690605"/>
    <lineage>
        <taxon>Eukaryota</taxon>
        <taxon>Fungi</taxon>
        <taxon>Dikarya</taxon>
        <taxon>Ascomycota</taxon>
        <taxon>Pezizomycotina</taxon>
        <taxon>Dothideomycetes</taxon>
        <taxon>Dothideomycetidae</taxon>
        <taxon>Mycosphaerellales</taxon>
        <taxon>Extremaceae</taxon>
        <taxon>Vermiconidia</taxon>
    </lineage>
</organism>
<dbReference type="EMBL" id="JAUTXU010000233">
    <property type="protein sequence ID" value="KAK3696999.1"/>
    <property type="molecule type" value="Genomic_DNA"/>
</dbReference>
<gene>
    <name evidence="1" type="ORF">LTR37_017706</name>
</gene>
<reference evidence="1" key="1">
    <citation type="submission" date="2023-07" db="EMBL/GenBank/DDBJ databases">
        <title>Black Yeasts Isolated from many extreme environments.</title>
        <authorList>
            <person name="Coleine C."/>
            <person name="Stajich J.E."/>
            <person name="Selbmann L."/>
        </authorList>
    </citation>
    <scope>NUCLEOTIDE SEQUENCE</scope>
    <source>
        <strain evidence="1">CCFEE 5714</strain>
    </source>
</reference>
<accession>A0ACC3MJZ5</accession>
<proteinExistence type="predicted"/>
<protein>
    <submittedName>
        <fullName evidence="1">Uncharacterized protein</fullName>
    </submittedName>
</protein>
<sequence>MSEGPAKPQSPQPPQQKLSGAEQESPGIVMAPGPGTSRPQAKGKGRAASSGFTANPQKAAAALNASHMQSSIAAPVGMSDTVTPVEIEQQPHLKNWKCWSAIKDGLQLNRLVEGKVTPLIPARLQGLLAQAPLKDCDWQLLECGHIVNSKLPSNKNTFPNLETVKSGYWRFLLKNYAVKAQIDTTRRCAWIPDDILPADDEERAKTVATELCNLLNRLPIARLTLVTTDPTAQLLMMSAIMHTSNMRGEVADLISRDVLAIRKFTAFELKWEKKQNGYLATMLTYDNKLQAQYAATRVLVKPSEVSTARQIPALPSQLAQLLPEISHPPKLDSDDDKAAHARAVSLCRFLQYVMYGACGHEQALVSQANYIASRYKVSKEASAVGDVHEGQALLSLTKEADYVSIKLTQQALNDIEGGGEVPEIQIIGHSKARVAIIVEEIISSYLEGRNILDSWQSGVLKADNVNRTPADQPFSHRCSHSEAERPRCFHICQGGCNGITWCDELRLMPSVNLRVWPQCEVRCGTTEVSEYETAHGGPQARSLLGKATLYGLPSASNTEQKTTKETSSEPPTKKVKVHAPGYLVRNKALVRLHEDVGGEPRHTLAARQGAVGRFTARFFDQETGERNDAYANVQRPDEVTKASGRRASPFQASANYAAHDWLKVTLPILKDALALRNEKDYHAYRDINTRLDHAWAVRTKYPWERQTRLEIQMDEHEFSRRKGEMTRGYLDDQTETIPYSIMCKHLKKPLWTDADRIRVNGLIGQMLDRKQGPIQLPRGTDGAPFLWRPEHMPYDWSWAKLEGHMAWHFELLDKWCDWRNDTAETPETLFLELVWQWIDNGGRDPLRRLPMTLFAHHATAWAIGHLHHGLPMLTRWPTGVVITDIAQRDDSRCNVVIEPRIINYLKMDYAEEEYELILNDHLQNCKDETEWFERPPATLSALKLTESGEKRLKRAAQFTQRELDNDDESGEGSEWVDPVDIDDDIGDDLEIVQ</sequence>
<comment type="caution">
    <text evidence="1">The sequence shown here is derived from an EMBL/GenBank/DDBJ whole genome shotgun (WGS) entry which is preliminary data.</text>
</comment>
<keyword evidence="2" id="KW-1185">Reference proteome</keyword>